<feature type="repeat" description="ANK" evidence="3">
    <location>
        <begin position="274"/>
        <end position="296"/>
    </location>
</feature>
<feature type="repeat" description="ANK" evidence="3">
    <location>
        <begin position="345"/>
        <end position="377"/>
    </location>
</feature>
<keyword evidence="2 3" id="KW-0040">ANK repeat</keyword>
<organism evidence="5 6">
    <name type="scientific">Strongylocentrotus purpuratus</name>
    <name type="common">Purple sea urchin</name>
    <dbReference type="NCBI Taxonomy" id="7668"/>
    <lineage>
        <taxon>Eukaryota</taxon>
        <taxon>Metazoa</taxon>
        <taxon>Echinodermata</taxon>
        <taxon>Eleutherozoa</taxon>
        <taxon>Echinozoa</taxon>
        <taxon>Echinoidea</taxon>
        <taxon>Euechinoidea</taxon>
        <taxon>Echinacea</taxon>
        <taxon>Camarodonta</taxon>
        <taxon>Echinidea</taxon>
        <taxon>Strongylocentrotidae</taxon>
        <taxon>Strongylocentrotus</taxon>
    </lineage>
</organism>
<evidence type="ECO:0000313" key="5">
    <source>
        <dbReference type="EnsemblMetazoa" id="XP_030847446"/>
    </source>
</evidence>
<accession>A0A7M7T1Q3</accession>
<reference evidence="5" key="2">
    <citation type="submission" date="2021-01" db="UniProtKB">
        <authorList>
            <consortium name="EnsemblMetazoa"/>
        </authorList>
    </citation>
    <scope>IDENTIFICATION</scope>
</reference>
<dbReference type="SMART" id="SM00015">
    <property type="entry name" value="IQ"/>
    <property type="match status" value="3"/>
</dbReference>
<feature type="repeat" description="ANK" evidence="3">
    <location>
        <begin position="444"/>
        <end position="476"/>
    </location>
</feature>
<dbReference type="Pfam" id="PF12796">
    <property type="entry name" value="Ank_2"/>
    <property type="match status" value="5"/>
</dbReference>
<feature type="region of interest" description="Disordered" evidence="4">
    <location>
        <begin position="643"/>
        <end position="695"/>
    </location>
</feature>
<dbReference type="RefSeq" id="XP_030847446.1">
    <property type="nucleotide sequence ID" value="XM_030991586.1"/>
</dbReference>
<dbReference type="SUPFAM" id="SSF48403">
    <property type="entry name" value="Ankyrin repeat"/>
    <property type="match status" value="2"/>
</dbReference>
<reference evidence="6" key="1">
    <citation type="submission" date="2015-02" db="EMBL/GenBank/DDBJ databases">
        <title>Genome sequencing for Strongylocentrotus purpuratus.</title>
        <authorList>
            <person name="Murali S."/>
            <person name="Liu Y."/>
            <person name="Vee V."/>
            <person name="English A."/>
            <person name="Wang M."/>
            <person name="Skinner E."/>
            <person name="Han Y."/>
            <person name="Muzny D.M."/>
            <person name="Worley K.C."/>
            <person name="Gibbs R.A."/>
        </authorList>
    </citation>
    <scope>NUCLEOTIDE SEQUENCE</scope>
</reference>
<dbReference type="PRINTS" id="PR01415">
    <property type="entry name" value="ANKYRIN"/>
</dbReference>
<dbReference type="PANTHER" id="PTHR24198:SF165">
    <property type="entry name" value="ANKYRIN REPEAT-CONTAINING PROTEIN-RELATED"/>
    <property type="match status" value="1"/>
</dbReference>
<dbReference type="PROSITE" id="PS50088">
    <property type="entry name" value="ANK_REPEAT"/>
    <property type="match status" value="13"/>
</dbReference>
<feature type="repeat" description="ANK" evidence="3">
    <location>
        <begin position="510"/>
        <end position="542"/>
    </location>
</feature>
<feature type="repeat" description="ANK" evidence="3">
    <location>
        <begin position="411"/>
        <end position="443"/>
    </location>
</feature>
<keyword evidence="6" id="KW-1185">Reference proteome</keyword>
<feature type="compositionally biased region" description="Polar residues" evidence="4">
    <location>
        <begin position="662"/>
        <end position="684"/>
    </location>
</feature>
<evidence type="ECO:0000256" key="3">
    <source>
        <dbReference type="PROSITE-ProRule" id="PRU00023"/>
    </source>
</evidence>
<dbReference type="EnsemblMetazoa" id="XM_030991586">
    <property type="protein sequence ID" value="XP_030847446"/>
    <property type="gene ID" value="LOC589721"/>
</dbReference>
<dbReference type="Pfam" id="PF00023">
    <property type="entry name" value="Ank"/>
    <property type="match status" value="2"/>
</dbReference>
<feature type="compositionally biased region" description="Basic and acidic residues" evidence="4">
    <location>
        <begin position="643"/>
        <end position="661"/>
    </location>
</feature>
<dbReference type="GeneID" id="589721"/>
<dbReference type="KEGG" id="spu:589721"/>
<evidence type="ECO:0000313" key="6">
    <source>
        <dbReference type="Proteomes" id="UP000007110"/>
    </source>
</evidence>
<evidence type="ECO:0008006" key="7">
    <source>
        <dbReference type="Google" id="ProtNLM"/>
    </source>
</evidence>
<evidence type="ECO:0000256" key="2">
    <source>
        <dbReference type="ARBA" id="ARBA00023043"/>
    </source>
</evidence>
<dbReference type="InterPro" id="IPR000048">
    <property type="entry name" value="IQ_motif_EF-hand-BS"/>
</dbReference>
<dbReference type="OrthoDB" id="20872at2759"/>
<proteinExistence type="predicted"/>
<feature type="repeat" description="ANK" evidence="3">
    <location>
        <begin position="102"/>
        <end position="134"/>
    </location>
</feature>
<dbReference type="Pfam" id="PF00612">
    <property type="entry name" value="IQ"/>
    <property type="match status" value="1"/>
</dbReference>
<dbReference type="PROSITE" id="PS50096">
    <property type="entry name" value="IQ"/>
    <property type="match status" value="1"/>
</dbReference>
<name>A0A7M7T1Q3_STRPU</name>
<dbReference type="PANTHER" id="PTHR24198">
    <property type="entry name" value="ANKYRIN REPEAT AND PROTEIN KINASE DOMAIN-CONTAINING PROTEIN"/>
    <property type="match status" value="1"/>
</dbReference>
<feature type="repeat" description="ANK" evidence="3">
    <location>
        <begin position="236"/>
        <end position="262"/>
    </location>
</feature>
<evidence type="ECO:0000256" key="4">
    <source>
        <dbReference type="SAM" id="MobiDB-lite"/>
    </source>
</evidence>
<feature type="repeat" description="ANK" evidence="3">
    <location>
        <begin position="543"/>
        <end position="575"/>
    </location>
</feature>
<dbReference type="InParanoid" id="A0A7M7T1Q3"/>
<dbReference type="AlphaFoldDB" id="A0A7M7T1Q3"/>
<dbReference type="Gene3D" id="1.25.40.20">
    <property type="entry name" value="Ankyrin repeat-containing domain"/>
    <property type="match status" value="5"/>
</dbReference>
<dbReference type="InterPro" id="IPR036770">
    <property type="entry name" value="Ankyrin_rpt-contain_sf"/>
</dbReference>
<feature type="repeat" description="ANK" evidence="3">
    <location>
        <begin position="378"/>
        <end position="410"/>
    </location>
</feature>
<feature type="repeat" description="ANK" evidence="3">
    <location>
        <begin position="477"/>
        <end position="509"/>
    </location>
</feature>
<dbReference type="SMART" id="SM00248">
    <property type="entry name" value="ANK"/>
    <property type="match status" value="16"/>
</dbReference>
<protein>
    <recommendedName>
        <fullName evidence="7">Inversin</fullName>
    </recommendedName>
</protein>
<dbReference type="InterPro" id="IPR002110">
    <property type="entry name" value="Ankyrin_rpt"/>
</dbReference>
<dbReference type="FunCoup" id="A0A7M7T1Q3">
    <property type="interactions" value="1218"/>
</dbReference>
<dbReference type="CDD" id="cd23767">
    <property type="entry name" value="IQCD"/>
    <property type="match status" value="2"/>
</dbReference>
<sequence>MPASENLLKMFSCFVKTSGNMKRHNAEVAPLQVASGVKSIPDVKGQVLSHGRGGGVLDSKTSLQREASPTTQIHAAAVNGQKTALQKLLKTYPKEVDQADQFGRTPLMFAVLADRLDCAEVLIKKGANVDAKDNGGRTALHWATYKGVFRLCKLLVSKGAYWREKDNEGQTCLHFATRHKDTRCLALIMKQLLPGEVDEQDNSKRTALHWSASYGNEEAVRMLVKHSSNIGIPDTDGKTPLHWAANAGDSPTAINTVQHILETEPSVVNWQDYEGRTALHLAVANGNAAIVQRLVDFQTPLVKCNISVLDNMFRTPLHWAAVLGHTHMVNMLLDKNANYSCSDSNGATPLHYAAQNNHTETVEVFLQREGITDEPDLEGRSALMWAAGKGADGVIEVMMRYKQDINATDKTGATALHAAAMSGHASTVEVLLQHGAAVDVVDQTKHTPLFRAAEMGHTEVMKTLAKGGAQVKVVDQEGRSPLHWAALGGHTCVCYHLMTHDISPNVQDNAGRTPLQCAAYGGFIRCMTLLLEHGADPNLQDNEGMTALHWACSTGYLDATRLLLDHGAFPNHMELTEDRFTPLDYTLLNDHHEVSQYMVEQGALSITGIRDMAATRIQCRFRGFCVRKTFVERKKLLMKHEQLRKDAAAKKREEQSKKGDNPDSSSTPLNSHSQDRISTSTNQEMLPPPKDRTQLQENGWTQENANTNNNNNSAVDASMNLSEGFAPSSETLSRDEDREKMGVAMKIGPPLLGSSNLCSVSLEEAGDEEGQLRILNERRKVVSKERLRLADMRRKNRAATVIQNKWRNYRQCNTKMMHTVHAVQLRRLLRKDEDVWERQIAACTIQLAWRRFYRRKLLKALGGNKALVHTYDPEIMALRQQLTLQKIYGSTTEAKEWFPGPLERKNRPDYMKYIPSPAAMSYNFAVEQYMPDHHKTMSSGLDHITLQRAVGNGQHDRSMALDEADEAFLCQSHGNLGQSGAPYSYNLND</sequence>
<feature type="repeat" description="ANK" evidence="3">
    <location>
        <begin position="135"/>
        <end position="167"/>
    </location>
</feature>
<dbReference type="PROSITE" id="PS50297">
    <property type="entry name" value="ANK_REP_REGION"/>
    <property type="match status" value="11"/>
</dbReference>
<feature type="repeat" description="ANK" evidence="3">
    <location>
        <begin position="312"/>
        <end position="344"/>
    </location>
</feature>
<evidence type="ECO:0000256" key="1">
    <source>
        <dbReference type="ARBA" id="ARBA00022737"/>
    </source>
</evidence>
<dbReference type="Proteomes" id="UP000007110">
    <property type="component" value="Unassembled WGS sequence"/>
</dbReference>
<feature type="repeat" description="ANK" evidence="3">
    <location>
        <begin position="203"/>
        <end position="235"/>
    </location>
</feature>
<keyword evidence="1" id="KW-0677">Repeat</keyword>